<proteinExistence type="predicted"/>
<dbReference type="Proteomes" id="UP000799755">
    <property type="component" value="Unassembled WGS sequence"/>
</dbReference>
<reference evidence="1" key="1">
    <citation type="journal article" date="2020" name="Stud. Mycol.">
        <title>101 Dothideomycetes genomes: a test case for predicting lifestyles and emergence of pathogens.</title>
        <authorList>
            <person name="Haridas S."/>
            <person name="Albert R."/>
            <person name="Binder M."/>
            <person name="Bloem J."/>
            <person name="Labutti K."/>
            <person name="Salamov A."/>
            <person name="Andreopoulos B."/>
            <person name="Baker S."/>
            <person name="Barry K."/>
            <person name="Bills G."/>
            <person name="Bluhm B."/>
            <person name="Cannon C."/>
            <person name="Castanera R."/>
            <person name="Culley D."/>
            <person name="Daum C."/>
            <person name="Ezra D."/>
            <person name="Gonzalez J."/>
            <person name="Henrissat B."/>
            <person name="Kuo A."/>
            <person name="Liang C."/>
            <person name="Lipzen A."/>
            <person name="Lutzoni F."/>
            <person name="Magnuson J."/>
            <person name="Mondo S."/>
            <person name="Nolan M."/>
            <person name="Ohm R."/>
            <person name="Pangilinan J."/>
            <person name="Park H.-J."/>
            <person name="Ramirez L."/>
            <person name="Alfaro M."/>
            <person name="Sun H."/>
            <person name="Tritt A."/>
            <person name="Yoshinaga Y."/>
            <person name="Zwiers L.-H."/>
            <person name="Turgeon B."/>
            <person name="Goodwin S."/>
            <person name="Spatafora J."/>
            <person name="Crous P."/>
            <person name="Grigoriev I."/>
        </authorList>
    </citation>
    <scope>NUCLEOTIDE SEQUENCE</scope>
    <source>
        <strain evidence="1">ATCC 200398</strain>
    </source>
</reference>
<protein>
    <submittedName>
        <fullName evidence="1">Uncharacterized protein</fullName>
    </submittedName>
</protein>
<keyword evidence="2" id="KW-1185">Reference proteome</keyword>
<comment type="caution">
    <text evidence="1">The sequence shown here is derived from an EMBL/GenBank/DDBJ whole genome shotgun (WGS) entry which is preliminary data.</text>
</comment>
<evidence type="ECO:0000313" key="1">
    <source>
        <dbReference type="EMBL" id="KAF2476223.1"/>
    </source>
</evidence>
<feature type="non-terminal residue" evidence="1">
    <location>
        <position position="225"/>
    </location>
</feature>
<sequence length="225" mass="25966">MNDRRRLGTVISSCLQFFRLHSECSIPQLKYVFATTLAGCYDDLGDIHHALHWRVKAKEIAQETDDRSIQEEAEYQIQMTLASTSVKAADDPHGVKQREWELAQRADLEVKYQESKEGGSHEDQYAYAFDLLQKELDDEIKRNESPCGRIWLSKVNEALELIPDRKTTERPRITFTIAHSKFDFGEFDSALETLVEAYEEASAAGNDEIARRALFTKTRVYLHQY</sequence>
<name>A0ACB6RA74_9PLEO</name>
<organism evidence="1 2">
    <name type="scientific">Lindgomyces ingoldianus</name>
    <dbReference type="NCBI Taxonomy" id="673940"/>
    <lineage>
        <taxon>Eukaryota</taxon>
        <taxon>Fungi</taxon>
        <taxon>Dikarya</taxon>
        <taxon>Ascomycota</taxon>
        <taxon>Pezizomycotina</taxon>
        <taxon>Dothideomycetes</taxon>
        <taxon>Pleosporomycetidae</taxon>
        <taxon>Pleosporales</taxon>
        <taxon>Lindgomycetaceae</taxon>
        <taxon>Lindgomyces</taxon>
    </lineage>
</organism>
<dbReference type="EMBL" id="MU003494">
    <property type="protein sequence ID" value="KAF2476223.1"/>
    <property type="molecule type" value="Genomic_DNA"/>
</dbReference>
<evidence type="ECO:0000313" key="2">
    <source>
        <dbReference type="Proteomes" id="UP000799755"/>
    </source>
</evidence>
<accession>A0ACB6RA74</accession>
<gene>
    <name evidence="1" type="ORF">BDR25DRAFT_211187</name>
</gene>